<gene>
    <name evidence="2" type="ORF">VP01_1483g5</name>
</gene>
<name>A0A0L6VLC7_9BASI</name>
<dbReference type="VEuPathDB" id="FungiDB:VP01_1483g5"/>
<sequence>MHKSRLQPEKPLKKTKPPPKSIIILSYGDKKTGNNKIRIVGIQDQNDAEIAISQESEIDEQNSLNEMVQFIQDSHEENTSNEDELPGSNF</sequence>
<reference evidence="2 3" key="1">
    <citation type="submission" date="2015-08" db="EMBL/GenBank/DDBJ databases">
        <title>Next Generation Sequencing and Analysis of the Genome of Puccinia sorghi L Schw, the Causal Agent of Maize Common Rust.</title>
        <authorList>
            <person name="Rochi L."/>
            <person name="Burguener G."/>
            <person name="Darino M."/>
            <person name="Turjanski A."/>
            <person name="Kreff E."/>
            <person name="Dieguez M.J."/>
            <person name="Sacco F."/>
        </authorList>
    </citation>
    <scope>NUCLEOTIDE SEQUENCE [LARGE SCALE GENOMIC DNA]</scope>
    <source>
        <strain evidence="2 3">RO10H11247</strain>
    </source>
</reference>
<dbReference type="EMBL" id="LAVV01005375">
    <property type="protein sequence ID" value="KNZ60910.1"/>
    <property type="molecule type" value="Genomic_DNA"/>
</dbReference>
<accession>A0A0L6VLC7</accession>
<comment type="caution">
    <text evidence="2">The sequence shown here is derived from an EMBL/GenBank/DDBJ whole genome shotgun (WGS) entry which is preliminary data.</text>
</comment>
<evidence type="ECO:0000313" key="3">
    <source>
        <dbReference type="Proteomes" id="UP000037035"/>
    </source>
</evidence>
<dbReference type="AlphaFoldDB" id="A0A0L6VLC7"/>
<keyword evidence="3" id="KW-1185">Reference proteome</keyword>
<evidence type="ECO:0000256" key="1">
    <source>
        <dbReference type="SAM" id="MobiDB-lite"/>
    </source>
</evidence>
<proteinExistence type="predicted"/>
<organism evidence="2 3">
    <name type="scientific">Puccinia sorghi</name>
    <dbReference type="NCBI Taxonomy" id="27349"/>
    <lineage>
        <taxon>Eukaryota</taxon>
        <taxon>Fungi</taxon>
        <taxon>Dikarya</taxon>
        <taxon>Basidiomycota</taxon>
        <taxon>Pucciniomycotina</taxon>
        <taxon>Pucciniomycetes</taxon>
        <taxon>Pucciniales</taxon>
        <taxon>Pucciniaceae</taxon>
        <taxon>Puccinia</taxon>
    </lineage>
</organism>
<feature type="region of interest" description="Disordered" evidence="1">
    <location>
        <begin position="1"/>
        <end position="26"/>
    </location>
</feature>
<protein>
    <submittedName>
        <fullName evidence="2">Uncharacterized protein</fullName>
    </submittedName>
</protein>
<evidence type="ECO:0000313" key="2">
    <source>
        <dbReference type="EMBL" id="KNZ60910.1"/>
    </source>
</evidence>
<dbReference type="Proteomes" id="UP000037035">
    <property type="component" value="Unassembled WGS sequence"/>
</dbReference>
<feature type="compositionally biased region" description="Basic and acidic residues" evidence="1">
    <location>
        <begin position="1"/>
        <end position="12"/>
    </location>
</feature>